<dbReference type="RefSeq" id="WP_139998535.1">
    <property type="nucleotide sequence ID" value="NZ_VFJE01000049.1"/>
</dbReference>
<evidence type="ECO:0000313" key="2">
    <source>
        <dbReference type="Proteomes" id="UP000319175"/>
    </source>
</evidence>
<comment type="caution">
    <text evidence="1">The sequence shown here is derived from an EMBL/GenBank/DDBJ whole genome shotgun (WGS) entry which is preliminary data.</text>
</comment>
<reference evidence="1 2" key="2">
    <citation type="submission" date="2019-06" db="EMBL/GenBank/DDBJ databases">
        <authorList>
            <person name="Seo Y."/>
        </authorList>
    </citation>
    <scope>NUCLEOTIDE SEQUENCE [LARGE SCALE GENOMIC DNA]</scope>
    <source>
        <strain evidence="1 2">MaA-Y11</strain>
    </source>
</reference>
<proteinExistence type="predicted"/>
<evidence type="ECO:0000313" key="1">
    <source>
        <dbReference type="EMBL" id="TPD72265.1"/>
    </source>
</evidence>
<protein>
    <submittedName>
        <fullName evidence="1">Uncharacterized protein</fullName>
    </submittedName>
</protein>
<dbReference type="AlphaFoldDB" id="A0A501QJH3"/>
<sequence length="184" mass="21624">MLKHLSIILCFLSCISINQQDIENDIAGVIDVFDQQRIKDSAGKPSVYVCDEILPIDNALGIKEYLISKKDVYPDFNIDGYFNNQTQEKVFLQKIPNKKIFSAKTLNDIYLKMTKREDFWNLYEKSIGKSGYWKFYLPIYNKDRTEFFLYFEENDFKMGGANRLCLFKREGNTIILKDLFLIGF</sequence>
<name>A0A501QJH3_9FLAO</name>
<accession>A0A501QJH3</accession>
<dbReference type="Proteomes" id="UP000319175">
    <property type="component" value="Unassembled WGS sequence"/>
</dbReference>
<dbReference type="EMBL" id="VFJE01000049">
    <property type="protein sequence ID" value="TPD72265.1"/>
    <property type="molecule type" value="Genomic_DNA"/>
</dbReference>
<gene>
    <name evidence="1" type="ORF">FJA49_02585</name>
</gene>
<reference evidence="1 2" key="1">
    <citation type="submission" date="2019-06" db="EMBL/GenBank/DDBJ databases">
        <title>Flavobacterium sp. MaA-Y11 from geoumgang.</title>
        <authorList>
            <person name="Jeong S."/>
        </authorList>
    </citation>
    <scope>NUCLEOTIDE SEQUENCE [LARGE SCALE GENOMIC DNA]</scope>
    <source>
        <strain evidence="1 2">MaA-Y11</strain>
    </source>
</reference>
<keyword evidence="2" id="KW-1185">Reference proteome</keyword>
<organism evidence="1 2">
    <name type="scientific">Flavobacterium microcysteis</name>
    <dbReference type="NCBI Taxonomy" id="2596891"/>
    <lineage>
        <taxon>Bacteria</taxon>
        <taxon>Pseudomonadati</taxon>
        <taxon>Bacteroidota</taxon>
        <taxon>Flavobacteriia</taxon>
        <taxon>Flavobacteriales</taxon>
        <taxon>Flavobacteriaceae</taxon>
        <taxon>Flavobacterium</taxon>
    </lineage>
</organism>